<name>A0A318TK43_9BRAD</name>
<keyword evidence="2" id="KW-1185">Reference proteome</keyword>
<dbReference type="Proteomes" id="UP000248148">
    <property type="component" value="Unassembled WGS sequence"/>
</dbReference>
<protein>
    <submittedName>
        <fullName evidence="1">Uncharacterized protein</fullName>
    </submittedName>
</protein>
<evidence type="ECO:0000313" key="2">
    <source>
        <dbReference type="Proteomes" id="UP000248148"/>
    </source>
</evidence>
<evidence type="ECO:0000313" key="1">
    <source>
        <dbReference type="EMBL" id="PYF02265.1"/>
    </source>
</evidence>
<reference evidence="1 2" key="1">
    <citation type="submission" date="2018-06" db="EMBL/GenBank/DDBJ databases">
        <title>Genomic Encyclopedia of Archaeal and Bacterial Type Strains, Phase II (KMG-II): from individual species to whole genera.</title>
        <authorList>
            <person name="Goeker M."/>
        </authorList>
    </citation>
    <scope>NUCLEOTIDE SEQUENCE [LARGE SCALE GENOMIC DNA]</scope>
    <source>
        <strain evidence="1 2">JCM 11668</strain>
    </source>
</reference>
<gene>
    <name evidence="1" type="ORF">BJ122_11349</name>
</gene>
<comment type="caution">
    <text evidence="1">The sequence shown here is derived from an EMBL/GenBank/DDBJ whole genome shotgun (WGS) entry which is preliminary data.</text>
</comment>
<dbReference type="AlphaFoldDB" id="A0A318TK43"/>
<dbReference type="EMBL" id="QJTI01000013">
    <property type="protein sequence ID" value="PYF02265.1"/>
    <property type="molecule type" value="Genomic_DNA"/>
</dbReference>
<accession>A0A318TK43</accession>
<proteinExistence type="predicted"/>
<organism evidence="1 2">
    <name type="scientific">Rhodopseudomonas faecalis</name>
    <dbReference type="NCBI Taxonomy" id="99655"/>
    <lineage>
        <taxon>Bacteria</taxon>
        <taxon>Pseudomonadati</taxon>
        <taxon>Pseudomonadota</taxon>
        <taxon>Alphaproteobacteria</taxon>
        <taxon>Hyphomicrobiales</taxon>
        <taxon>Nitrobacteraceae</taxon>
        <taxon>Rhodopseudomonas</taxon>
    </lineage>
</organism>
<sequence length="111" mass="12168">MFEEERVFGDNIEPANIERVVDLGNCCIQSRSKPVEFLILLNDRAQSCGHMSAIVNKKPFAEVAAGIIRSATMVGPQRCTIQHVRELIGMIIDIGEQAASKHIAPLEIVPA</sequence>